<sequence>MAEKKPGLVWPDGTPLRRETLKEEVATVTGVRTILSGHPAQGLTPQRLAAVLREAEDGDPTRQMELAEEIEERFLHYQGVIGTRKRQVSQLPITVIAAADDAQSVADADLVREFLSRDTLQSELFDILDAVGKGWSFTEIVWSTGSGRWMPERLEWRDPRWFRPDPADGRTPRMLGEGGALEPLAPYKFIVHTTAAKSGLPLRGGLIRGIAWWYLFLAFDISDWVQFLERYGQPIRIGKYGRGATADEQATLLRAVRNIAADAGAIIPEGMLIELVEAKISGSIDAFERFAGFANGEVSKAVLGQTGTTENGPYAGTARVHDEVRGDIERADAGLLASTLNRDLARPLIDLNVGPRKAYPRLQIGRPEEVDVATMADALNKLVPVGLKVQMSEVRDKLGFADPDPKSELLAPAAQPQPVPPPASAAAIAAAALPGEGGDAIERLADQVVDAGWEEMTDPLIKEIERLAAASASAEAFLAALPGLAAAMPVDTLATSLGRCLFAARAAGAGGLDIGNGPAEPGHAG</sequence>
<dbReference type="InterPro" id="IPR009279">
    <property type="entry name" value="Portal_Mu"/>
</dbReference>
<dbReference type="EMBL" id="FLUO01000004">
    <property type="protein sequence ID" value="SBW13043.1"/>
    <property type="molecule type" value="Genomic_DNA"/>
</dbReference>
<evidence type="ECO:0000313" key="2">
    <source>
        <dbReference type="EMBL" id="SBW13043.1"/>
    </source>
</evidence>
<dbReference type="AlphaFoldDB" id="A0A212KMV9"/>
<reference evidence="2" key="1">
    <citation type="submission" date="2016-04" db="EMBL/GenBank/DDBJ databases">
        <authorList>
            <person name="Evans L.H."/>
            <person name="Alamgir A."/>
            <person name="Owens N."/>
            <person name="Weber N.D."/>
            <person name="Virtaneva K."/>
            <person name="Barbian K."/>
            <person name="Babar A."/>
            <person name="Rosenke K."/>
        </authorList>
    </citation>
    <scope>NUCLEOTIDE SEQUENCE</scope>
    <source>
        <strain evidence="2">86</strain>
    </source>
</reference>
<protein>
    <submittedName>
        <fullName evidence="2">Mu-like prophage FluMu protein gp29</fullName>
    </submittedName>
</protein>
<evidence type="ECO:0000256" key="1">
    <source>
        <dbReference type="SAM" id="MobiDB-lite"/>
    </source>
</evidence>
<proteinExistence type="predicted"/>
<name>A0A212KMV9_9PROT</name>
<gene>
    <name evidence="2" type="ORF">KL86APRO_40065</name>
</gene>
<dbReference type="Pfam" id="PF06074">
    <property type="entry name" value="Portal_Mu"/>
    <property type="match status" value="1"/>
</dbReference>
<accession>A0A212KMV9</accession>
<feature type="region of interest" description="Disordered" evidence="1">
    <location>
        <begin position="401"/>
        <end position="422"/>
    </location>
</feature>
<organism evidence="2">
    <name type="scientific">uncultured Alphaproteobacteria bacterium</name>
    <dbReference type="NCBI Taxonomy" id="91750"/>
    <lineage>
        <taxon>Bacteria</taxon>
        <taxon>Pseudomonadati</taxon>
        <taxon>Pseudomonadota</taxon>
        <taxon>Alphaproteobacteria</taxon>
        <taxon>environmental samples</taxon>
    </lineage>
</organism>